<accession>A0A7C5R7T8</accession>
<comment type="caution">
    <text evidence="1">The sequence shown here is derived from an EMBL/GenBank/DDBJ whole genome shotgun (WGS) entry which is preliminary data.</text>
</comment>
<organism evidence="1">
    <name type="scientific">Hellea balneolensis</name>
    <dbReference type="NCBI Taxonomy" id="287478"/>
    <lineage>
        <taxon>Bacteria</taxon>
        <taxon>Pseudomonadati</taxon>
        <taxon>Pseudomonadota</taxon>
        <taxon>Alphaproteobacteria</taxon>
        <taxon>Maricaulales</taxon>
        <taxon>Robiginitomaculaceae</taxon>
        <taxon>Hellea</taxon>
    </lineage>
</organism>
<evidence type="ECO:0000313" key="1">
    <source>
        <dbReference type="EMBL" id="HHL43627.1"/>
    </source>
</evidence>
<dbReference type="SUPFAM" id="SSF64182">
    <property type="entry name" value="DHH phosphoesterases"/>
    <property type="match status" value="1"/>
</dbReference>
<dbReference type="Proteomes" id="UP000885830">
    <property type="component" value="Unassembled WGS sequence"/>
</dbReference>
<dbReference type="InterPro" id="IPR038763">
    <property type="entry name" value="DHH_sf"/>
</dbReference>
<proteinExistence type="predicted"/>
<dbReference type="EMBL" id="DRMJ01000438">
    <property type="protein sequence ID" value="HHL43627.1"/>
    <property type="molecule type" value="Genomic_DNA"/>
</dbReference>
<sequence>MNVFDVFNGDADGICALVQLRRAEPRPEARLVTGVKRDIKLLQRVDAKRGDILTVLDISMRSNQDALLDILNAGADVFYIDHHNAGTILDHSGLDAVVDTSPAICTSLIVNTILEGRYRAWAVAAAFGDNFATKAKQLGGGLPLDDLKRLGELINYNAYGARLEDLHFHPADLFKALVPYDTPMEFMAARPEIVNRLSDGFKHDLSQAKQAVILDKTSVGLIVDLGGSVSARRISGIYSNQLANEHPERAHAVLTHVTGGFLVSVRAPLARRRGADRLCLQFKTGGGRPAAAGINLLAKPDLDRFIKAFRDAFTME</sequence>
<gene>
    <name evidence="1" type="ORF">ENJ42_08420</name>
</gene>
<protein>
    <submittedName>
        <fullName evidence="1">DHH family phosphoesterase</fullName>
    </submittedName>
</protein>
<dbReference type="AlphaFoldDB" id="A0A7C5R7T8"/>
<reference evidence="1" key="1">
    <citation type="journal article" date="2020" name="mSystems">
        <title>Genome- and Community-Level Interaction Insights into Carbon Utilization and Element Cycling Functions of Hydrothermarchaeota in Hydrothermal Sediment.</title>
        <authorList>
            <person name="Zhou Z."/>
            <person name="Liu Y."/>
            <person name="Xu W."/>
            <person name="Pan J."/>
            <person name="Luo Z.H."/>
            <person name="Li M."/>
        </authorList>
    </citation>
    <scope>NUCLEOTIDE SEQUENCE [LARGE SCALE GENOMIC DNA]</scope>
    <source>
        <strain evidence="1">HyVt-485</strain>
    </source>
</reference>
<name>A0A7C5R7T8_9PROT</name>